<dbReference type="AlphaFoldDB" id="A0A4V4HY77"/>
<organism evidence="2 3">
    <name type="scientific">Aureobasidium pullulans</name>
    <name type="common">Black yeast</name>
    <name type="synonym">Pullularia pullulans</name>
    <dbReference type="NCBI Taxonomy" id="5580"/>
    <lineage>
        <taxon>Eukaryota</taxon>
        <taxon>Fungi</taxon>
        <taxon>Dikarya</taxon>
        <taxon>Ascomycota</taxon>
        <taxon>Pezizomycotina</taxon>
        <taxon>Dothideomycetes</taxon>
        <taxon>Dothideomycetidae</taxon>
        <taxon>Dothideales</taxon>
        <taxon>Saccotheciaceae</taxon>
        <taxon>Aureobasidium</taxon>
    </lineage>
</organism>
<feature type="region of interest" description="Disordered" evidence="1">
    <location>
        <begin position="19"/>
        <end position="59"/>
    </location>
</feature>
<evidence type="ECO:0000256" key="1">
    <source>
        <dbReference type="SAM" id="MobiDB-lite"/>
    </source>
</evidence>
<gene>
    <name evidence="2" type="ORF">D6D28_10327</name>
</gene>
<feature type="compositionally biased region" description="Basic and acidic residues" evidence="1">
    <location>
        <begin position="194"/>
        <end position="215"/>
    </location>
</feature>
<dbReference type="Proteomes" id="UP000304951">
    <property type="component" value="Unassembled WGS sequence"/>
</dbReference>
<evidence type="ECO:0000313" key="3">
    <source>
        <dbReference type="Proteomes" id="UP000304951"/>
    </source>
</evidence>
<proteinExistence type="predicted"/>
<protein>
    <submittedName>
        <fullName evidence="2">Uncharacterized protein</fullName>
    </submittedName>
</protein>
<feature type="region of interest" description="Disordered" evidence="1">
    <location>
        <begin position="345"/>
        <end position="370"/>
    </location>
</feature>
<sequence>MSFYLQEIISMAVVATMAQSSTSQPNLWKPRYAARQHQEKPQQAQQLGRSRSLREPFDAAELTRKLENYRQELKLEKARRELKQKKADMATAAPVQSAAAQQEVNKPASETQSNSGVQRSKTVHVPNHVMASEQPERRRSIIHRKPKHEIKEESPVEPAQPYVPRVAAKQFANTTTPLKEKKEGQSSTKPSHNHQPEPKPKEVKVKDTSNKHILDWSEPALNTKPASPPLPTSEFPDAEKTQARMHALHAFRDASKSRPRPLSTALENMRWDPNDSNSYVPYPISKPVAEEPTAAPTSYIHPANRPALKLADRHDWSQGSQCGDSARQSLHLFRKKDSVGEEAEIAGLKSGMQRPSKPRQKSHGDASDRLVNDAVKIIRDERRRSILNVFRRH</sequence>
<dbReference type="EMBL" id="QZAF01001007">
    <property type="protein sequence ID" value="THV63876.1"/>
    <property type="molecule type" value="Genomic_DNA"/>
</dbReference>
<feature type="region of interest" description="Disordered" evidence="1">
    <location>
        <begin position="81"/>
        <end position="276"/>
    </location>
</feature>
<feature type="compositionally biased region" description="Low complexity" evidence="1">
    <location>
        <begin position="90"/>
        <end position="102"/>
    </location>
</feature>
<feature type="compositionally biased region" description="Polar residues" evidence="1">
    <location>
        <begin position="108"/>
        <end position="120"/>
    </location>
</feature>
<evidence type="ECO:0000313" key="2">
    <source>
        <dbReference type="EMBL" id="THV63876.1"/>
    </source>
</evidence>
<reference evidence="2 3" key="1">
    <citation type="submission" date="2018-10" db="EMBL/GenBank/DDBJ databases">
        <title>Fifty Aureobasidium pullulans genomes reveal a recombining polyextremotolerant generalist.</title>
        <authorList>
            <person name="Gostincar C."/>
            <person name="Turk M."/>
            <person name="Zajc J."/>
            <person name="Gunde-Cimerman N."/>
        </authorList>
    </citation>
    <scope>NUCLEOTIDE SEQUENCE [LARGE SCALE GENOMIC DNA]</scope>
    <source>
        <strain evidence="2 3">EXF-11900</strain>
    </source>
</reference>
<accession>A0A4V4HY77</accession>
<comment type="caution">
    <text evidence="2">The sequence shown here is derived from an EMBL/GenBank/DDBJ whole genome shotgun (WGS) entry which is preliminary data.</text>
</comment>
<name>A0A4V4HY77_AURPU</name>